<dbReference type="GO" id="GO:0005874">
    <property type="term" value="C:microtubule"/>
    <property type="evidence" value="ECO:0007669"/>
    <property type="project" value="UniProtKB-UniRule"/>
</dbReference>
<keyword evidence="11" id="KW-1133">Transmembrane helix</keyword>
<dbReference type="EC" id="5.6.1.1" evidence="9"/>
<dbReference type="Pfam" id="PF17862">
    <property type="entry name" value="AAA_lid_3"/>
    <property type="match status" value="1"/>
</dbReference>
<dbReference type="SUPFAM" id="SSF116846">
    <property type="entry name" value="MIT domain"/>
    <property type="match status" value="1"/>
</dbReference>
<dbReference type="SMART" id="SM00745">
    <property type="entry name" value="MIT"/>
    <property type="match status" value="1"/>
</dbReference>
<dbReference type="FunFam" id="1.20.58.80:FF:000006">
    <property type="entry name" value="Spastin"/>
    <property type="match status" value="1"/>
</dbReference>
<dbReference type="FunFam" id="3.40.50.300:FF:000093">
    <property type="entry name" value="Fidgetin-like 1"/>
    <property type="match status" value="1"/>
</dbReference>
<feature type="domain" description="AAA+ ATPase" evidence="12">
    <location>
        <begin position="378"/>
        <end position="514"/>
    </location>
</feature>
<dbReference type="KEGG" id="ccin:107262793"/>
<feature type="intramembrane region" description="Helical" evidence="9">
    <location>
        <begin position="68"/>
        <end position="88"/>
    </location>
</feature>
<keyword evidence="11" id="KW-0812">Transmembrane</keyword>
<evidence type="ECO:0000256" key="5">
    <source>
        <dbReference type="ARBA" id="ARBA00023136"/>
    </source>
</evidence>
<dbReference type="GO" id="GO:0000070">
    <property type="term" value="P:mitotic sister chromatid segregation"/>
    <property type="evidence" value="ECO:0007669"/>
    <property type="project" value="UniProtKB-ARBA"/>
</dbReference>
<feature type="compositionally biased region" description="Polar residues" evidence="10">
    <location>
        <begin position="304"/>
        <end position="313"/>
    </location>
</feature>
<evidence type="ECO:0000256" key="7">
    <source>
        <dbReference type="ARBA" id="ARBA00023235"/>
    </source>
</evidence>
<keyword evidence="14" id="KW-1185">Reference proteome</keyword>
<feature type="region of interest" description="Disordered" evidence="10">
    <location>
        <begin position="1"/>
        <end position="54"/>
    </location>
</feature>
<dbReference type="GO" id="GO:0016020">
    <property type="term" value="C:membrane"/>
    <property type="evidence" value="ECO:0007669"/>
    <property type="project" value="UniProtKB-SubCell"/>
</dbReference>
<evidence type="ECO:0000256" key="8">
    <source>
        <dbReference type="ARBA" id="ARBA00036378"/>
    </source>
</evidence>
<dbReference type="InterPro" id="IPR003960">
    <property type="entry name" value="ATPase_AAA_CS"/>
</dbReference>
<dbReference type="PANTHER" id="PTHR23074:SF86">
    <property type="entry name" value="SPASTIN"/>
    <property type="match status" value="1"/>
</dbReference>
<keyword evidence="3 9" id="KW-0547">Nucleotide-binding</keyword>
<feature type="region of interest" description="Disordered" evidence="10">
    <location>
        <begin position="127"/>
        <end position="152"/>
    </location>
</feature>
<dbReference type="InterPro" id="IPR050304">
    <property type="entry name" value="MT-severing_AAA_ATPase"/>
</dbReference>
<keyword evidence="4 9" id="KW-0067">ATP-binding</keyword>
<dbReference type="GO" id="GO:0005524">
    <property type="term" value="F:ATP binding"/>
    <property type="evidence" value="ECO:0007669"/>
    <property type="project" value="UniProtKB-UniRule"/>
</dbReference>
<dbReference type="GO" id="GO:0016887">
    <property type="term" value="F:ATP hydrolysis activity"/>
    <property type="evidence" value="ECO:0007669"/>
    <property type="project" value="InterPro"/>
</dbReference>
<dbReference type="InterPro" id="IPR003593">
    <property type="entry name" value="AAA+_ATPase"/>
</dbReference>
<keyword evidence="1 9" id="KW-0963">Cytoplasm</keyword>
<dbReference type="GO" id="GO:0005737">
    <property type="term" value="C:cytoplasm"/>
    <property type="evidence" value="ECO:0007669"/>
    <property type="project" value="UniProtKB-UniRule"/>
</dbReference>
<evidence type="ECO:0000256" key="6">
    <source>
        <dbReference type="ARBA" id="ARBA00023212"/>
    </source>
</evidence>
<evidence type="ECO:0000313" key="15">
    <source>
        <dbReference type="RefSeq" id="XP_015584824.1"/>
    </source>
</evidence>
<dbReference type="GO" id="GO:0034214">
    <property type="term" value="P:protein hexamerization"/>
    <property type="evidence" value="ECO:0007669"/>
    <property type="project" value="UniProtKB-UniRule"/>
</dbReference>
<dbReference type="GO" id="GO:0051013">
    <property type="term" value="P:microtubule severing"/>
    <property type="evidence" value="ECO:0007669"/>
    <property type="project" value="UniProtKB-UniRule"/>
</dbReference>
<dbReference type="GO" id="GO:0008568">
    <property type="term" value="F:microtubule severing ATPase activity"/>
    <property type="evidence" value="ECO:0007669"/>
    <property type="project" value="UniProtKB-UniRule"/>
</dbReference>
<keyword evidence="7 9" id="KW-0413">Isomerase</keyword>
<dbReference type="InterPro" id="IPR003959">
    <property type="entry name" value="ATPase_AAA_core"/>
</dbReference>
<dbReference type="CDD" id="cd02679">
    <property type="entry name" value="MIT_spastin"/>
    <property type="match status" value="1"/>
</dbReference>
<evidence type="ECO:0000259" key="12">
    <source>
        <dbReference type="SMART" id="SM00382"/>
    </source>
</evidence>
<dbReference type="GO" id="GO:0008017">
    <property type="term" value="F:microtubule binding"/>
    <property type="evidence" value="ECO:0007669"/>
    <property type="project" value="UniProtKB-UniRule"/>
</dbReference>
<sequence length="620" mass="68928">MSYSDGGRSVRKSSTKSPKKLRVTKAENSDKTTTTISYNHHNHHGHRFTDNPQPSVHKRNLYIVSFPLILLFNVLRTLLYQLFVIFKYLYASTSHLLQRRQVVRNTCQLEIVVGQESSEGLLSVSTGLRSTEEMSQTSRRPAGPGPGDPLLAKQKHHHRRAFEFISKALKIDEENEGQKEMAIELYKKGIGELEKGIAVECKGGRGEVWERAQRLQEKMRTNLSMAKDRLDFLASGRKLAVPGKRIAGSVMSKSQTLPRSMGRSTPTLPCHRTTPIKPSSTPPSVKRQLSVPGNGSPVRRPGTPSGTSSNKGTPTRKAPTLKGVDPKLAQVILDEILEGGTAVHWEDIAGQETAKQALQEMVILPSLRPELFTGLRTPSRGLLLFGPPGNGKTLLARAVATQCNATFFSISAASLTSKYVGEGEKLVRALFAIARQLQPSVIFIDEVDSLLSERKDNEHEASRRLKTEFLVEFDGLPCSPEERILVMAATNRPQELDEAALRRFSKRVYVTLPNLQTRILLLRRLLSKHNYNLTHEELNQMAVLTEGYSGSDLTGLAKDAALGPIRELNPEQVKEMDANLVRSITMQDFLDSLKRIRRSVSPASLAAYEKWSLEYGDVSL</sequence>
<dbReference type="Pfam" id="PF00004">
    <property type="entry name" value="AAA"/>
    <property type="match status" value="1"/>
</dbReference>
<dbReference type="CTD" id="42846"/>
<dbReference type="InterPro" id="IPR041569">
    <property type="entry name" value="AAA_lid_3"/>
</dbReference>
<dbReference type="GO" id="GO:0031117">
    <property type="term" value="P:positive regulation of microtubule depolymerization"/>
    <property type="evidence" value="ECO:0007669"/>
    <property type="project" value="UniProtKB-UniRule"/>
</dbReference>
<dbReference type="Gene3D" id="1.10.8.60">
    <property type="match status" value="1"/>
</dbReference>
<dbReference type="HAMAP" id="MF_03021">
    <property type="entry name" value="Spastin"/>
    <property type="match status" value="1"/>
</dbReference>
<comment type="catalytic activity">
    <reaction evidence="8 9">
        <text>n ATP + n H2O + a microtubule = n ADP + n phosphate + (n+1) alpha/beta tubulin heterodimers.</text>
        <dbReference type="EC" id="5.6.1.1"/>
    </reaction>
</comment>
<dbReference type="AlphaFoldDB" id="A0AAJ7FCC0"/>
<dbReference type="GO" id="GO:0005694">
    <property type="term" value="C:chromosome"/>
    <property type="evidence" value="ECO:0007669"/>
    <property type="project" value="UniProtKB-ARBA"/>
</dbReference>
<comment type="similarity">
    <text evidence="9">Belongs to the AAA ATPase family. Spastin subfamily.</text>
</comment>
<feature type="topological domain" description="Cytoplasmic" evidence="9">
    <location>
        <begin position="89"/>
        <end position="620"/>
    </location>
</feature>
<evidence type="ECO:0000313" key="14">
    <source>
        <dbReference type="Proteomes" id="UP000694920"/>
    </source>
</evidence>
<proteinExistence type="inferred from homology"/>
<comment type="subunit">
    <text evidence="9">Homohexamer. The homohexamer is stabilized by ATP-binding. The homohexamer may adopt a ring conformation through which microtubules pass prior to being severed. Interacts with microtubules.</text>
</comment>
<gene>
    <name evidence="15" type="primary">LOC107262793</name>
</gene>
<evidence type="ECO:0000256" key="9">
    <source>
        <dbReference type="HAMAP-Rule" id="MF_03021"/>
    </source>
</evidence>
<keyword evidence="6 9" id="KW-0206">Cytoskeleton</keyword>
<dbReference type="InterPro" id="IPR007330">
    <property type="entry name" value="MIT_dom"/>
</dbReference>
<dbReference type="InterPro" id="IPR017179">
    <property type="entry name" value="Spastin"/>
</dbReference>
<dbReference type="Gene3D" id="1.20.58.80">
    <property type="entry name" value="Phosphotransferase system, lactose/cellobiose-type IIA subunit"/>
    <property type="match status" value="1"/>
</dbReference>
<dbReference type="GO" id="GO:0005819">
    <property type="term" value="C:spindle"/>
    <property type="evidence" value="ECO:0007669"/>
    <property type="project" value="UniProtKB-UniRule"/>
</dbReference>
<dbReference type="SMART" id="SM00382">
    <property type="entry name" value="AAA"/>
    <property type="match status" value="1"/>
</dbReference>
<reference evidence="15" key="1">
    <citation type="submission" date="2025-08" db="UniProtKB">
        <authorList>
            <consortium name="RefSeq"/>
        </authorList>
    </citation>
    <scope>IDENTIFICATION</scope>
</reference>
<evidence type="ECO:0000259" key="13">
    <source>
        <dbReference type="SMART" id="SM00745"/>
    </source>
</evidence>
<dbReference type="GO" id="GO:0005813">
    <property type="term" value="C:centrosome"/>
    <property type="evidence" value="ECO:0007669"/>
    <property type="project" value="UniProtKB-SubCell"/>
</dbReference>
<dbReference type="Pfam" id="PF09336">
    <property type="entry name" value="Vps4_C"/>
    <property type="match status" value="1"/>
</dbReference>
<dbReference type="PROSITE" id="PS00674">
    <property type="entry name" value="AAA"/>
    <property type="match status" value="1"/>
</dbReference>
<feature type="transmembrane region" description="Helical" evidence="11">
    <location>
        <begin position="61"/>
        <end position="90"/>
    </location>
</feature>
<dbReference type="RefSeq" id="XP_015584824.1">
    <property type="nucleotide sequence ID" value="XM_015729338.2"/>
</dbReference>
<feature type="compositionally biased region" description="Polar residues" evidence="10">
    <location>
        <begin position="127"/>
        <end position="139"/>
    </location>
</feature>
<dbReference type="Proteomes" id="UP000694920">
    <property type="component" value="Unplaced"/>
</dbReference>
<dbReference type="InterPro" id="IPR027417">
    <property type="entry name" value="P-loop_NTPase"/>
</dbReference>
<feature type="compositionally biased region" description="Basic residues" evidence="10">
    <location>
        <begin position="9"/>
        <end position="23"/>
    </location>
</feature>
<keyword evidence="2 9" id="KW-0493">Microtubule</keyword>
<feature type="compositionally biased region" description="Polar residues" evidence="10">
    <location>
        <begin position="251"/>
        <end position="267"/>
    </location>
</feature>
<evidence type="ECO:0000256" key="11">
    <source>
        <dbReference type="SAM" id="Phobius"/>
    </source>
</evidence>
<feature type="region of interest" description="Disordered" evidence="10">
    <location>
        <begin position="250"/>
        <end position="323"/>
    </location>
</feature>
<dbReference type="Gene3D" id="3.40.50.300">
    <property type="entry name" value="P-loop containing nucleotide triphosphate hydrolases"/>
    <property type="match status" value="1"/>
</dbReference>
<dbReference type="PANTHER" id="PTHR23074">
    <property type="entry name" value="AAA DOMAIN-CONTAINING"/>
    <property type="match status" value="1"/>
</dbReference>
<protein>
    <recommendedName>
        <fullName evidence="9">Spastin</fullName>
        <ecNumber evidence="9">5.6.1.1</ecNumber>
    </recommendedName>
</protein>
<keyword evidence="5 9" id="KW-0472">Membrane</keyword>
<name>A0AAJ7FCC0_CEPCN</name>
<dbReference type="FunFam" id="1.10.8.60:FF:000022">
    <property type="entry name" value="Fidgetin like 1"/>
    <property type="match status" value="1"/>
</dbReference>
<feature type="domain" description="MIT" evidence="13">
    <location>
        <begin position="154"/>
        <end position="232"/>
    </location>
</feature>
<dbReference type="InterPro" id="IPR015415">
    <property type="entry name" value="Spast_Vps4_C"/>
</dbReference>
<dbReference type="InterPro" id="IPR036181">
    <property type="entry name" value="MIT_dom_sf"/>
</dbReference>
<evidence type="ECO:0000256" key="4">
    <source>
        <dbReference type="ARBA" id="ARBA00022840"/>
    </source>
</evidence>
<comment type="function">
    <text evidence="9">ATP-dependent microtubule severing protein. Microtubule severing may promote reorganization of cellular microtubule arrays and the release of microtubules from the microtubule organizing center following nucleation.</text>
</comment>
<feature type="topological domain" description="Cytoplasmic" evidence="9">
    <location>
        <begin position="1"/>
        <end position="67"/>
    </location>
</feature>
<organism evidence="14 15">
    <name type="scientific">Cephus cinctus</name>
    <name type="common">Wheat stem sawfly</name>
    <dbReference type="NCBI Taxonomy" id="211228"/>
    <lineage>
        <taxon>Eukaryota</taxon>
        <taxon>Metazoa</taxon>
        <taxon>Ecdysozoa</taxon>
        <taxon>Arthropoda</taxon>
        <taxon>Hexapoda</taxon>
        <taxon>Insecta</taxon>
        <taxon>Pterygota</taxon>
        <taxon>Neoptera</taxon>
        <taxon>Endopterygota</taxon>
        <taxon>Hymenoptera</taxon>
        <taxon>Cephoidea</taxon>
        <taxon>Cephidae</taxon>
        <taxon>Cephus</taxon>
    </lineage>
</organism>
<feature type="compositionally biased region" description="Low complexity" evidence="10">
    <location>
        <begin position="273"/>
        <end position="284"/>
    </location>
</feature>
<dbReference type="CDD" id="cd19524">
    <property type="entry name" value="RecA-like_spastin"/>
    <property type="match status" value="1"/>
</dbReference>
<evidence type="ECO:0000256" key="1">
    <source>
        <dbReference type="ARBA" id="ARBA00022490"/>
    </source>
</evidence>
<dbReference type="GeneID" id="107262793"/>
<evidence type="ECO:0000256" key="2">
    <source>
        <dbReference type="ARBA" id="ARBA00022701"/>
    </source>
</evidence>
<feature type="binding site" evidence="9">
    <location>
        <begin position="386"/>
        <end position="393"/>
    </location>
    <ligand>
        <name>ATP</name>
        <dbReference type="ChEBI" id="CHEBI:30616"/>
    </ligand>
</feature>
<evidence type="ECO:0000256" key="10">
    <source>
        <dbReference type="SAM" id="MobiDB-lite"/>
    </source>
</evidence>
<comment type="subcellular location">
    <subcellularLocation>
        <location evidence="9">Membrane</location>
        <topology evidence="9">Peripheral membrane protein</topology>
    </subcellularLocation>
    <subcellularLocation>
        <location evidence="9">Cytoplasm</location>
        <location evidence="9">Cytoskeleton</location>
        <location evidence="9">Microtubule organizing center</location>
        <location evidence="9">Centrosome</location>
    </subcellularLocation>
    <subcellularLocation>
        <location evidence="9">Cytoplasm</location>
        <location evidence="9">Cytoskeleton</location>
    </subcellularLocation>
    <text evidence="9">Forms an intramembrane hairpin-like structure in the membrane.</text>
</comment>
<dbReference type="SUPFAM" id="SSF52540">
    <property type="entry name" value="P-loop containing nucleoside triphosphate hydrolases"/>
    <property type="match status" value="1"/>
</dbReference>
<evidence type="ECO:0000256" key="3">
    <source>
        <dbReference type="ARBA" id="ARBA00022741"/>
    </source>
</evidence>
<accession>A0AAJ7FCC0</accession>